<dbReference type="InterPro" id="IPR050832">
    <property type="entry name" value="Bact_Acetyltransf"/>
</dbReference>
<keyword evidence="1" id="KW-0808">Transferase</keyword>
<reference evidence="4" key="1">
    <citation type="submission" date="2021-03" db="EMBL/GenBank/DDBJ databases">
        <title>Whole genome shotgun sequence of Actinoplanes auranticolor NBRC 12245.</title>
        <authorList>
            <person name="Komaki H."/>
            <person name="Tamura T."/>
        </authorList>
    </citation>
    <scope>NUCLEOTIDE SEQUENCE</scope>
    <source>
        <strain evidence="4">NBRC 12245</strain>
    </source>
</reference>
<dbReference type="InterPro" id="IPR000182">
    <property type="entry name" value="GNAT_dom"/>
</dbReference>
<organism evidence="4 5">
    <name type="scientific">Actinoplanes auranticolor</name>
    <dbReference type="NCBI Taxonomy" id="47988"/>
    <lineage>
        <taxon>Bacteria</taxon>
        <taxon>Bacillati</taxon>
        <taxon>Actinomycetota</taxon>
        <taxon>Actinomycetes</taxon>
        <taxon>Micromonosporales</taxon>
        <taxon>Micromonosporaceae</taxon>
        <taxon>Actinoplanes</taxon>
    </lineage>
</organism>
<dbReference type="PROSITE" id="PS51186">
    <property type="entry name" value="GNAT"/>
    <property type="match status" value="1"/>
</dbReference>
<keyword evidence="2" id="KW-0012">Acyltransferase</keyword>
<keyword evidence="5" id="KW-1185">Reference proteome</keyword>
<dbReference type="InterPro" id="IPR016181">
    <property type="entry name" value="Acyl_CoA_acyltransferase"/>
</dbReference>
<dbReference type="RefSeq" id="WP_212992179.1">
    <property type="nucleotide sequence ID" value="NZ_BAABEA010000002.1"/>
</dbReference>
<dbReference type="PANTHER" id="PTHR43877:SF2">
    <property type="entry name" value="AMINOALKYLPHOSPHONATE N-ACETYLTRANSFERASE-RELATED"/>
    <property type="match status" value="1"/>
</dbReference>
<dbReference type="PANTHER" id="PTHR43877">
    <property type="entry name" value="AMINOALKYLPHOSPHONATE N-ACETYLTRANSFERASE-RELATED-RELATED"/>
    <property type="match status" value="1"/>
</dbReference>
<dbReference type="Pfam" id="PF00583">
    <property type="entry name" value="Acetyltransf_1"/>
    <property type="match status" value="1"/>
</dbReference>
<evidence type="ECO:0000256" key="1">
    <source>
        <dbReference type="ARBA" id="ARBA00022679"/>
    </source>
</evidence>
<dbReference type="Gene3D" id="3.40.630.30">
    <property type="match status" value="1"/>
</dbReference>
<evidence type="ECO:0000313" key="4">
    <source>
        <dbReference type="EMBL" id="GIM74829.1"/>
    </source>
</evidence>
<protein>
    <submittedName>
        <fullName evidence="4">N-acetyltransferase</fullName>
    </submittedName>
</protein>
<dbReference type="EMBL" id="BOQL01000052">
    <property type="protein sequence ID" value="GIM74829.1"/>
    <property type="molecule type" value="Genomic_DNA"/>
</dbReference>
<name>A0A919VQE9_9ACTN</name>
<gene>
    <name evidence="4" type="ORF">Aau02nite_62930</name>
</gene>
<dbReference type="AlphaFoldDB" id="A0A919VQE9"/>
<dbReference type="SUPFAM" id="SSF55729">
    <property type="entry name" value="Acyl-CoA N-acyltransferases (Nat)"/>
    <property type="match status" value="1"/>
</dbReference>
<feature type="domain" description="N-acetyltransferase" evidence="3">
    <location>
        <begin position="3"/>
        <end position="140"/>
    </location>
</feature>
<comment type="caution">
    <text evidence="4">The sequence shown here is derived from an EMBL/GenBank/DDBJ whole genome shotgun (WGS) entry which is preliminary data.</text>
</comment>
<evidence type="ECO:0000256" key="2">
    <source>
        <dbReference type="ARBA" id="ARBA00023315"/>
    </source>
</evidence>
<sequence length="158" mass="16937">MAIEVRPVTPADIAYVRQSLTAAFHGTVVAVHDELIDAGDLPGGIAWTDGEPVGLLTYRAAGTDWEVVSIAADRPGSGAGGALLAWIRDVAAGAGAARLWLVTTNDNVRALRFYQRHGFDLVAVHRDAVTRARALKPAIPRVLDGIPVRHELELEVRF</sequence>
<proteinExistence type="predicted"/>
<dbReference type="Proteomes" id="UP000681340">
    <property type="component" value="Unassembled WGS sequence"/>
</dbReference>
<dbReference type="GO" id="GO:0016747">
    <property type="term" value="F:acyltransferase activity, transferring groups other than amino-acyl groups"/>
    <property type="evidence" value="ECO:0007669"/>
    <property type="project" value="InterPro"/>
</dbReference>
<evidence type="ECO:0000313" key="5">
    <source>
        <dbReference type="Proteomes" id="UP000681340"/>
    </source>
</evidence>
<accession>A0A919VQE9</accession>
<evidence type="ECO:0000259" key="3">
    <source>
        <dbReference type="PROSITE" id="PS51186"/>
    </source>
</evidence>